<dbReference type="Proteomes" id="UP000290560">
    <property type="component" value="Unassembled WGS sequence"/>
</dbReference>
<dbReference type="EMBL" id="KV875935">
    <property type="protein sequence ID" value="RZR73494.1"/>
    <property type="molecule type" value="Genomic_DNA"/>
</dbReference>
<proteinExistence type="predicted"/>
<reference evidence="2" key="1">
    <citation type="journal article" date="2018" name="Data Brief">
        <title>Genome sequence data from 17 accessions of Ensete ventricosum, a staple food crop for millions in Ethiopia.</title>
        <authorList>
            <person name="Yemataw Z."/>
            <person name="Muzemil S."/>
            <person name="Ambachew D."/>
            <person name="Tripathi L."/>
            <person name="Tesfaye K."/>
            <person name="Chala A."/>
            <person name="Farbos A."/>
            <person name="O'Neill P."/>
            <person name="Moore K."/>
            <person name="Grant M."/>
            <person name="Studholme D.J."/>
        </authorList>
    </citation>
    <scope>NUCLEOTIDE SEQUENCE [LARGE SCALE GENOMIC DNA]</scope>
    <source>
        <tissue evidence="2">Leaf</tissue>
    </source>
</reference>
<protein>
    <submittedName>
        <fullName evidence="2">Uncharacterized protein</fullName>
    </submittedName>
</protein>
<gene>
    <name evidence="2" type="ORF">BHM03_00024977</name>
</gene>
<evidence type="ECO:0000256" key="1">
    <source>
        <dbReference type="SAM" id="MobiDB-lite"/>
    </source>
</evidence>
<evidence type="ECO:0000313" key="2">
    <source>
        <dbReference type="EMBL" id="RZR73494.1"/>
    </source>
</evidence>
<feature type="region of interest" description="Disordered" evidence="1">
    <location>
        <begin position="1"/>
        <end position="28"/>
    </location>
</feature>
<dbReference type="AlphaFoldDB" id="A0A445MGV1"/>
<sequence length="131" mass="14675">MTGSMKLQPDDGPRYSLGIGPSSDDAVGSRRKFARRFAEGIGNLAENTKGDCREEDQRTYRKIVGVYGMGSRRKFARRFVERIGKLAGNAKGDRPEEDRRTCRKITRGCRSMREIRVACSSFRLVNRPGGG</sequence>
<accession>A0A445MGV1</accession>
<name>A0A445MGV1_ENSVE</name>
<organism evidence="2">
    <name type="scientific">Ensete ventricosum</name>
    <name type="common">Abyssinian banana</name>
    <name type="synonym">Musa ensete</name>
    <dbReference type="NCBI Taxonomy" id="4639"/>
    <lineage>
        <taxon>Eukaryota</taxon>
        <taxon>Viridiplantae</taxon>
        <taxon>Streptophyta</taxon>
        <taxon>Embryophyta</taxon>
        <taxon>Tracheophyta</taxon>
        <taxon>Spermatophyta</taxon>
        <taxon>Magnoliopsida</taxon>
        <taxon>Liliopsida</taxon>
        <taxon>Zingiberales</taxon>
        <taxon>Musaceae</taxon>
        <taxon>Ensete</taxon>
    </lineage>
</organism>